<feature type="domain" description="Dynamin-type G" evidence="13">
    <location>
        <begin position="248"/>
        <end position="566"/>
    </location>
</feature>
<feature type="region of interest" description="Disordered" evidence="12">
    <location>
        <begin position="1"/>
        <end position="39"/>
    </location>
</feature>
<dbReference type="SUPFAM" id="SSF52540">
    <property type="entry name" value="P-loop containing nucleoside triphosphate hydrolases"/>
    <property type="match status" value="1"/>
</dbReference>
<gene>
    <name evidence="14" type="ORF">B0A55_04968</name>
</gene>
<dbReference type="PANTHER" id="PTHR10465">
    <property type="entry name" value="TRANSMEMBRANE GTPASE FZO1"/>
    <property type="match status" value="1"/>
</dbReference>
<dbReference type="InterPro" id="IPR029058">
    <property type="entry name" value="AB_hydrolase_fold"/>
</dbReference>
<dbReference type="SUPFAM" id="SSF53474">
    <property type="entry name" value="alpha/beta-Hydrolases"/>
    <property type="match status" value="1"/>
</dbReference>
<keyword evidence="10" id="KW-0472">Membrane</keyword>
<dbReference type="STRING" id="329884.A0A4U0XPC7"/>
<dbReference type="OrthoDB" id="9984778at2759"/>
<keyword evidence="6" id="KW-1133">Transmembrane helix</keyword>
<organism evidence="14 15">
    <name type="scientific">Friedmanniomyces simplex</name>
    <dbReference type="NCBI Taxonomy" id="329884"/>
    <lineage>
        <taxon>Eukaryota</taxon>
        <taxon>Fungi</taxon>
        <taxon>Dikarya</taxon>
        <taxon>Ascomycota</taxon>
        <taxon>Pezizomycotina</taxon>
        <taxon>Dothideomycetes</taxon>
        <taxon>Dothideomycetidae</taxon>
        <taxon>Mycosphaerellales</taxon>
        <taxon>Teratosphaeriaceae</taxon>
        <taxon>Friedmanniomyces</taxon>
    </lineage>
</organism>
<evidence type="ECO:0000313" key="15">
    <source>
        <dbReference type="Proteomes" id="UP000309340"/>
    </source>
</evidence>
<dbReference type="GO" id="GO:0005741">
    <property type="term" value="C:mitochondrial outer membrane"/>
    <property type="evidence" value="ECO:0007669"/>
    <property type="project" value="UniProtKB-SubCell"/>
</dbReference>
<keyword evidence="9" id="KW-0342">GTP-binding</keyword>
<comment type="catalytic activity">
    <reaction evidence="11">
        <text>GTP + H2O = GDP + phosphate + H(+)</text>
        <dbReference type="Rhea" id="RHEA:19669"/>
        <dbReference type="ChEBI" id="CHEBI:15377"/>
        <dbReference type="ChEBI" id="CHEBI:15378"/>
        <dbReference type="ChEBI" id="CHEBI:37565"/>
        <dbReference type="ChEBI" id="CHEBI:43474"/>
        <dbReference type="ChEBI" id="CHEBI:58189"/>
    </reaction>
</comment>
<evidence type="ECO:0000256" key="8">
    <source>
        <dbReference type="ARBA" id="ARBA00023128"/>
    </source>
</evidence>
<sequence length="1415" mass="153725">MSANNPFDSGYATPGSSRSFSGERRGGARPQYMTVGAASTSESAARLQAMLDEDSGYGGSVMDGESMENVWNPGPSEDRFTPDHTPVKPGESNAASENERRVVASHVHQLFYNQNRTALGRAINQTVETLRKLQEMNSKWPAHYPTVQRPPSPPVLQRPDIRPGLQHTQSTADNNRELVRPPSRPQPPRRAGTSLGEHQSAESSGAAEVKAPEVAPPRLVTPQLAQEFSVLKIELKMQGLAQSEIVHSLEKQSVAALLDNQINNSIRHLFSLRERIEDTSSKVLVTVLPEDQQPCTSIFCEVLDVSENAGLEEVHAIPHGFVYNRNDESTYSVFALKQLEDIVGDSDRWSQCKIYIKDIRPVDQSLLNNGVVDIALIDAPGLNNDSLKTTAVFARQEEIDVVVFVVSAANHFTLSAKEFIFNAAREKAYMFMVVNGFDNIRDKRRCQEMILKQINQLSPATFKESSELVHFVSSNAIPVAPAPGGGPGGDSGGGGSGGASFGSGDDKPDKGEDDEEGPSGKHGEPGSPPKKKGKGKEKEAQDDFNELEVSLRRFVLEKRARSKLAPAKTYLNNVLGDLTTLARVNRDVAQNELDRVTEELKQLEPVYEKSKKARSEADDLVASSIDETANEVYTLTRNTLTTSIARVAESDLGVQYPGIFGAYSYADDVKAAMLSQVAETVRWCEERAREKTVQGVSSIKSLGLLHLGDDYVDLTFRSEKMFRSRRDALARQVDFEAEIWDFFDLASLWERQEKVAGTSMAVTVAGVVGGRMLGGVGWLDGAMTATKLVGTNNLRRVLLPGLVLTVALAASYAISQIPHSLPRRLSAKLAAQLAQLDYTHANSTRVSGEVRRALKYPADKLREGLQRSVENLVEQRRETVKVQVESEVARKYFGNLVRESGEIRTRVQRVDLEGPAPGIAGALRSDNTFGHFPQDLASLLHHALPKVDVQSVQYPRFETRGDLRECVAKFKEWLQNKVIDLEVENGTPSPTVDPGVRVILCGHSMGGIVAAETLLSIAREEPVQKPLIYANDTTNSTTGEDVLRGRSSKPTHLLAPAAQEERPSSAPPQAETTRLFFPYIQAVLAFDTPFLGISPGVLAHGAEDQLHNGAKAYKAFDTATQLFGWNSPRSRSPQPIADAAAKGLPAPESGNSSGGGGGGGGWAAWGKYAMYGGAAAALAGAAGAAYLSRNQIQQGFAWAGSHLEFVGCLARGAELQERVERVVALRRTHGVGFANFYGALDGKVAGQTQYAGAVVGAERTFCVVPKGVGGVKGAASASSGSAGRKRGGRPPSEAERPEAKRRKTREEAEMAQEMEHGVEVYQFVEDTSKSKGDWIRCVNSVATDELKAHTSLFAPQRNPDYHAMLPRARDWLVEWVEGEWYETSSGRVEVLGDDAVGGAEETRVVDEDEDGELEA</sequence>
<evidence type="ECO:0000256" key="2">
    <source>
        <dbReference type="ARBA" id="ARBA00022692"/>
    </source>
</evidence>
<evidence type="ECO:0000256" key="6">
    <source>
        <dbReference type="ARBA" id="ARBA00022989"/>
    </source>
</evidence>
<keyword evidence="4" id="KW-1000">Mitochondrion outer membrane</keyword>
<dbReference type="GO" id="GO:0051646">
    <property type="term" value="P:mitochondrion localization"/>
    <property type="evidence" value="ECO:0007669"/>
    <property type="project" value="TreeGrafter"/>
</dbReference>
<keyword evidence="15" id="KW-1185">Reference proteome</keyword>
<keyword evidence="2" id="KW-0812">Transmembrane</keyword>
<evidence type="ECO:0000256" key="3">
    <source>
        <dbReference type="ARBA" id="ARBA00022741"/>
    </source>
</evidence>
<feature type="compositionally biased region" description="Basic and acidic residues" evidence="12">
    <location>
        <begin position="1292"/>
        <end position="1310"/>
    </location>
</feature>
<comment type="subcellular location">
    <subcellularLocation>
        <location evidence="1">Mitochondrion outer membrane</location>
        <topology evidence="1">Multi-pass membrane protein</topology>
    </subcellularLocation>
</comment>
<protein>
    <recommendedName>
        <fullName evidence="13">Dynamin-type G domain-containing protein</fullName>
    </recommendedName>
</protein>
<feature type="region of interest" description="Disordered" evidence="12">
    <location>
        <begin position="1394"/>
        <end position="1415"/>
    </location>
</feature>
<dbReference type="Gene3D" id="3.40.50.1820">
    <property type="entry name" value="alpha/beta hydrolase"/>
    <property type="match status" value="1"/>
</dbReference>
<evidence type="ECO:0000256" key="4">
    <source>
        <dbReference type="ARBA" id="ARBA00022787"/>
    </source>
</evidence>
<dbReference type="InterPro" id="IPR027094">
    <property type="entry name" value="Mitofusin_fam"/>
</dbReference>
<evidence type="ECO:0000313" key="14">
    <source>
        <dbReference type="EMBL" id="TKA78461.1"/>
    </source>
</evidence>
<evidence type="ECO:0000256" key="5">
    <source>
        <dbReference type="ARBA" id="ARBA00022801"/>
    </source>
</evidence>
<dbReference type="PANTHER" id="PTHR10465:SF0">
    <property type="entry name" value="SARCALUMENIN"/>
    <property type="match status" value="1"/>
</dbReference>
<dbReference type="FunFam" id="3.40.50.300:FF:000638">
    <property type="entry name" value="Transmembrane GTPase Fzo1, putative"/>
    <property type="match status" value="1"/>
</dbReference>
<feature type="region of interest" description="Disordered" evidence="12">
    <location>
        <begin position="141"/>
        <end position="214"/>
    </location>
</feature>
<evidence type="ECO:0000256" key="11">
    <source>
        <dbReference type="ARBA" id="ARBA00048548"/>
    </source>
</evidence>
<feature type="region of interest" description="Disordered" evidence="12">
    <location>
        <begin position="55"/>
        <end position="99"/>
    </location>
</feature>
<evidence type="ECO:0000256" key="7">
    <source>
        <dbReference type="ARBA" id="ARBA00023054"/>
    </source>
</evidence>
<feature type="region of interest" description="Disordered" evidence="12">
    <location>
        <begin position="1127"/>
        <end position="1157"/>
    </location>
</feature>
<comment type="caution">
    <text evidence="14">The sequence shown here is derived from an EMBL/GenBank/DDBJ whole genome shotgun (WGS) entry which is preliminary data.</text>
</comment>
<reference evidence="14 15" key="1">
    <citation type="submission" date="2017-03" db="EMBL/GenBank/DDBJ databases">
        <title>Genomes of endolithic fungi from Antarctica.</title>
        <authorList>
            <person name="Coleine C."/>
            <person name="Masonjones S."/>
            <person name="Stajich J.E."/>
        </authorList>
    </citation>
    <scope>NUCLEOTIDE SEQUENCE [LARGE SCALE GENOMIC DNA]</scope>
    <source>
        <strain evidence="14 15">CCFEE 5184</strain>
    </source>
</reference>
<dbReference type="GO" id="GO:0008053">
    <property type="term" value="P:mitochondrial fusion"/>
    <property type="evidence" value="ECO:0007669"/>
    <property type="project" value="TreeGrafter"/>
</dbReference>
<accession>A0A4U0XPC7</accession>
<feature type="compositionally biased region" description="Gly residues" evidence="12">
    <location>
        <begin position="483"/>
        <end position="501"/>
    </location>
</feature>
<feature type="compositionally biased region" description="Low complexity" evidence="12">
    <location>
        <begin position="1273"/>
        <end position="1282"/>
    </location>
</feature>
<dbReference type="GO" id="GO:0005525">
    <property type="term" value="F:GTP binding"/>
    <property type="evidence" value="ECO:0007669"/>
    <property type="project" value="UniProtKB-KW"/>
</dbReference>
<dbReference type="PROSITE" id="PS51718">
    <property type="entry name" value="G_DYNAMIN_2"/>
    <property type="match status" value="1"/>
</dbReference>
<feature type="compositionally biased region" description="Acidic residues" evidence="12">
    <location>
        <begin position="1406"/>
        <end position="1415"/>
    </location>
</feature>
<dbReference type="Gene3D" id="3.40.50.300">
    <property type="entry name" value="P-loop containing nucleotide triphosphate hydrolases"/>
    <property type="match status" value="1"/>
</dbReference>
<evidence type="ECO:0000256" key="12">
    <source>
        <dbReference type="SAM" id="MobiDB-lite"/>
    </source>
</evidence>
<evidence type="ECO:0000256" key="9">
    <source>
        <dbReference type="ARBA" id="ARBA00023134"/>
    </source>
</evidence>
<feature type="region of interest" description="Disordered" evidence="12">
    <location>
        <begin position="480"/>
        <end position="544"/>
    </location>
</feature>
<keyword evidence="8" id="KW-0496">Mitochondrion</keyword>
<dbReference type="Proteomes" id="UP000309340">
    <property type="component" value="Unassembled WGS sequence"/>
</dbReference>
<feature type="region of interest" description="Disordered" evidence="12">
    <location>
        <begin position="1273"/>
        <end position="1310"/>
    </location>
</feature>
<evidence type="ECO:0000256" key="1">
    <source>
        <dbReference type="ARBA" id="ARBA00004374"/>
    </source>
</evidence>
<dbReference type="EMBL" id="NAJQ01000112">
    <property type="protein sequence ID" value="TKA78461.1"/>
    <property type="molecule type" value="Genomic_DNA"/>
</dbReference>
<keyword evidence="5" id="KW-0378">Hydrolase</keyword>
<dbReference type="InterPro" id="IPR030381">
    <property type="entry name" value="G_DYNAMIN_dom"/>
</dbReference>
<dbReference type="InterPro" id="IPR027417">
    <property type="entry name" value="P-loop_NTPase"/>
</dbReference>
<name>A0A4U0XPC7_9PEZI</name>
<evidence type="ECO:0000256" key="10">
    <source>
        <dbReference type="ARBA" id="ARBA00023136"/>
    </source>
</evidence>
<evidence type="ECO:0000259" key="13">
    <source>
        <dbReference type="PROSITE" id="PS51718"/>
    </source>
</evidence>
<dbReference type="GO" id="GO:0003924">
    <property type="term" value="F:GTPase activity"/>
    <property type="evidence" value="ECO:0007669"/>
    <property type="project" value="InterPro"/>
</dbReference>
<feature type="compositionally biased region" description="Basic and acidic residues" evidence="12">
    <location>
        <begin position="76"/>
        <end position="86"/>
    </location>
</feature>
<keyword evidence="3" id="KW-0547">Nucleotide-binding</keyword>
<keyword evidence="7" id="KW-0175">Coiled coil</keyword>
<proteinExistence type="predicted"/>